<evidence type="ECO:0000313" key="1">
    <source>
        <dbReference type="EMBL" id="ALL40771.1"/>
    </source>
</evidence>
<reference evidence="1" key="1">
    <citation type="submission" date="2015-07" db="EMBL/GenBank/DDBJ databases">
        <title>Elucidating the P. pachyrhizi secretome and potential effectors.</title>
        <authorList>
            <person name="de Carvalho M.C.C.G."/>
            <person name="Nascimento L.C."/>
            <person name="Darben L.M."/>
            <person name="Polizel-Podanosqui A.M."/>
            <person name="Lopes-Caitar V.S."/>
            <person name="Rocha C.S."/>
            <person name="Qi M."/>
            <person name="Carazolle M."/>
            <person name="Kuwahara M.K."/>
            <person name="Pereira G.A.G."/>
            <person name="Abdelnoor R.V."/>
            <person name="Whitham S.A."/>
            <person name="Marcelino-Guimaraes F.C."/>
        </authorList>
    </citation>
    <scope>NUCLEOTIDE SEQUENCE</scope>
</reference>
<protein>
    <submittedName>
        <fullName evidence="1">Putative oligopeptide transporter</fullName>
    </submittedName>
</protein>
<name>A0A0S1MIS6_PHAPC</name>
<accession>A0A0S1MIS6</accession>
<organism evidence="1">
    <name type="scientific">Phakopsora pachyrhizi</name>
    <name type="common">Asian soybean rust disease fungus</name>
    <dbReference type="NCBI Taxonomy" id="170000"/>
    <lineage>
        <taxon>Eukaryota</taxon>
        <taxon>Fungi</taxon>
        <taxon>Dikarya</taxon>
        <taxon>Basidiomycota</taxon>
        <taxon>Pucciniomycotina</taxon>
        <taxon>Pucciniomycetes</taxon>
        <taxon>Pucciniales</taxon>
        <taxon>Phakopsoraceae</taxon>
        <taxon>Phakopsora</taxon>
    </lineage>
</organism>
<dbReference type="AlphaFoldDB" id="A0A0S1MIS6"/>
<proteinExistence type="evidence at transcript level"/>
<sequence>MAPNRAMLKQMTCFLPFSSPSGPECSPWMAIAVAVGVGKTSFCLRI</sequence>
<dbReference type="EMBL" id="KT246680">
    <property type="protein sequence ID" value="ALL40771.1"/>
    <property type="molecule type" value="mRNA"/>
</dbReference>